<accession>A0A0B6ZSQ8</accession>
<sequence>SAQDKLFEDDEVGEYCSLLVERCLHEMNSQPVFAQFEKRTHYEFDYSVT</sequence>
<dbReference type="EMBL" id="HACG01024829">
    <property type="protein sequence ID" value="CEK71694.1"/>
    <property type="molecule type" value="Transcribed_RNA"/>
</dbReference>
<gene>
    <name evidence="1" type="primary">ORF79450</name>
</gene>
<name>A0A0B6ZSQ8_9EUPU</name>
<protein>
    <submittedName>
        <fullName evidence="1">Uncharacterized protein</fullName>
    </submittedName>
</protein>
<evidence type="ECO:0000313" key="1">
    <source>
        <dbReference type="EMBL" id="CEK71694.1"/>
    </source>
</evidence>
<reference evidence="1" key="1">
    <citation type="submission" date="2014-12" db="EMBL/GenBank/DDBJ databases">
        <title>Insight into the proteome of Arion vulgaris.</title>
        <authorList>
            <person name="Aradska J."/>
            <person name="Bulat T."/>
            <person name="Smidak R."/>
            <person name="Sarate P."/>
            <person name="Gangsoo J."/>
            <person name="Sialana F."/>
            <person name="Bilban M."/>
            <person name="Lubec G."/>
        </authorList>
    </citation>
    <scope>NUCLEOTIDE SEQUENCE</scope>
    <source>
        <tissue evidence="1">Skin</tissue>
    </source>
</reference>
<feature type="non-terminal residue" evidence="1">
    <location>
        <position position="1"/>
    </location>
</feature>
<dbReference type="AlphaFoldDB" id="A0A0B6ZSQ8"/>
<organism evidence="1">
    <name type="scientific">Arion vulgaris</name>
    <dbReference type="NCBI Taxonomy" id="1028688"/>
    <lineage>
        <taxon>Eukaryota</taxon>
        <taxon>Metazoa</taxon>
        <taxon>Spiralia</taxon>
        <taxon>Lophotrochozoa</taxon>
        <taxon>Mollusca</taxon>
        <taxon>Gastropoda</taxon>
        <taxon>Heterobranchia</taxon>
        <taxon>Euthyneura</taxon>
        <taxon>Panpulmonata</taxon>
        <taxon>Eupulmonata</taxon>
        <taxon>Stylommatophora</taxon>
        <taxon>Helicina</taxon>
        <taxon>Arionoidea</taxon>
        <taxon>Arionidae</taxon>
        <taxon>Arion</taxon>
    </lineage>
</organism>
<proteinExistence type="predicted"/>